<dbReference type="OrthoDB" id="5362512at2759"/>
<gene>
    <name evidence="2" type="ORF">K444DRAFT_604629</name>
</gene>
<accession>A0A2J6SG26</accession>
<organism evidence="2 3">
    <name type="scientific">Hyaloscypha bicolor E</name>
    <dbReference type="NCBI Taxonomy" id="1095630"/>
    <lineage>
        <taxon>Eukaryota</taxon>
        <taxon>Fungi</taxon>
        <taxon>Dikarya</taxon>
        <taxon>Ascomycota</taxon>
        <taxon>Pezizomycotina</taxon>
        <taxon>Leotiomycetes</taxon>
        <taxon>Helotiales</taxon>
        <taxon>Hyaloscyphaceae</taxon>
        <taxon>Hyaloscypha</taxon>
        <taxon>Hyaloscypha bicolor</taxon>
    </lineage>
</organism>
<reference evidence="2 3" key="1">
    <citation type="submission" date="2016-04" db="EMBL/GenBank/DDBJ databases">
        <title>A degradative enzymes factory behind the ericoid mycorrhizal symbiosis.</title>
        <authorList>
            <consortium name="DOE Joint Genome Institute"/>
            <person name="Martino E."/>
            <person name="Morin E."/>
            <person name="Grelet G."/>
            <person name="Kuo A."/>
            <person name="Kohler A."/>
            <person name="Daghino S."/>
            <person name="Barry K."/>
            <person name="Choi C."/>
            <person name="Cichocki N."/>
            <person name="Clum A."/>
            <person name="Copeland A."/>
            <person name="Hainaut M."/>
            <person name="Haridas S."/>
            <person name="Labutti K."/>
            <person name="Lindquist E."/>
            <person name="Lipzen A."/>
            <person name="Khouja H.-R."/>
            <person name="Murat C."/>
            <person name="Ohm R."/>
            <person name="Olson A."/>
            <person name="Spatafora J."/>
            <person name="Veneault-Fourrey C."/>
            <person name="Henrissat B."/>
            <person name="Grigoriev I."/>
            <person name="Martin F."/>
            <person name="Perotto S."/>
        </authorList>
    </citation>
    <scope>NUCLEOTIDE SEQUENCE [LARGE SCALE GENOMIC DNA]</scope>
    <source>
        <strain evidence="2 3">E</strain>
    </source>
</reference>
<dbReference type="InterPro" id="IPR010730">
    <property type="entry name" value="HET"/>
</dbReference>
<dbReference type="STRING" id="1095630.A0A2J6SG26"/>
<dbReference type="RefSeq" id="XP_024726617.1">
    <property type="nucleotide sequence ID" value="XM_024878820.1"/>
</dbReference>
<name>A0A2J6SG26_9HELO</name>
<proteinExistence type="predicted"/>
<evidence type="ECO:0000313" key="3">
    <source>
        <dbReference type="Proteomes" id="UP000235371"/>
    </source>
</evidence>
<dbReference type="PANTHER" id="PTHR33112:SF16">
    <property type="entry name" value="HETEROKARYON INCOMPATIBILITY DOMAIN-CONTAINING PROTEIN"/>
    <property type="match status" value="1"/>
</dbReference>
<dbReference type="Pfam" id="PF06985">
    <property type="entry name" value="HET"/>
    <property type="match status" value="1"/>
</dbReference>
<dbReference type="Proteomes" id="UP000235371">
    <property type="component" value="Unassembled WGS sequence"/>
</dbReference>
<sequence>MPDSAGLKYLSLKFCEKCLIHHKNAASKSKSMHQSQHHNIFALEASASAGCTQCSIFYSQLPDAEILKLRNQTPTPVAEMCGPTLYQQPNLWHQLDMSYIYLTYRKANDYDTVGKIAFVESVQAINEYKHRINSNTNCDASWYISHYWLKKCVENHRPCSKRTKLHRLPTRLLDLGRSGILTDIRLCESANLSQDIKYFTLSHCWGTLKFLMLLKGNIKAFQKSIPIQELSKTFQDSIVVTKRLGFRYLWIDSLCIIQDDDEDWQKESALMSMVYGLSTLNLTAAGAQDGSEGLFFQRSPSLVKRLEFSVPPDTKKSDDEVFQGVDLHLYDRCITWSPIAARGWTFQEQYLAPRSLHFGKSQLFWQCKHGYACETFPDGLPAELNPLEQSRFAYHREGILGKISNQQNHLRRNHSIRSLRQTGFLKEWHEVVHQYSKRKLTYGKDKLLAISGVARHLHEKFGHEYVAGLWKPELEWQLMWSVNSFAGLRSVLYRAPSWSWASVDGEIILGSDDDDIIWQTCLEILDTCIFPVATDPFGQLRDGHLQVRGRKMTYGKHMGRNGLTLIMGERSVEIECEVKMDAYFEALSTFYCLLVYDGTPMLSGRWLRGLILQACDSRPGYFSRRGMFKISPGNSEGFKSTIGAPVVDSIRTDFGKFDGVDEFQNDQFIITLV</sequence>
<keyword evidence="3" id="KW-1185">Reference proteome</keyword>
<dbReference type="GeneID" id="36586897"/>
<dbReference type="EMBL" id="KZ613919">
    <property type="protein sequence ID" value="PMD49713.1"/>
    <property type="molecule type" value="Genomic_DNA"/>
</dbReference>
<dbReference type="PANTHER" id="PTHR33112">
    <property type="entry name" value="DOMAIN PROTEIN, PUTATIVE-RELATED"/>
    <property type="match status" value="1"/>
</dbReference>
<dbReference type="InParanoid" id="A0A2J6SG26"/>
<dbReference type="AlphaFoldDB" id="A0A2J6SG26"/>
<evidence type="ECO:0000259" key="1">
    <source>
        <dbReference type="Pfam" id="PF06985"/>
    </source>
</evidence>
<feature type="domain" description="Heterokaryon incompatibility" evidence="1">
    <location>
        <begin position="198"/>
        <end position="348"/>
    </location>
</feature>
<evidence type="ECO:0000313" key="2">
    <source>
        <dbReference type="EMBL" id="PMD49713.1"/>
    </source>
</evidence>
<protein>
    <submittedName>
        <fullName evidence="2">HET-domain-containing protein</fullName>
    </submittedName>
</protein>